<feature type="compositionally biased region" description="Low complexity" evidence="1">
    <location>
        <begin position="109"/>
        <end position="123"/>
    </location>
</feature>
<dbReference type="AlphaFoldDB" id="A0A6J1PC58"/>
<evidence type="ECO:0000256" key="1">
    <source>
        <dbReference type="SAM" id="MobiDB-lite"/>
    </source>
</evidence>
<gene>
    <name evidence="3" type="primary">LOC112451608</name>
</gene>
<dbReference type="RefSeq" id="XP_024867092.1">
    <property type="nucleotide sequence ID" value="XM_025011324.1"/>
</dbReference>
<name>A0A6J1PC58_9HYME</name>
<dbReference type="Proteomes" id="UP000504618">
    <property type="component" value="Unplaced"/>
</dbReference>
<reference evidence="3" key="1">
    <citation type="submission" date="2025-08" db="UniProtKB">
        <authorList>
            <consortium name="RefSeq"/>
        </authorList>
    </citation>
    <scope>IDENTIFICATION</scope>
    <source>
        <tissue evidence="3">Whole body</tissue>
    </source>
</reference>
<dbReference type="GeneID" id="112451608"/>
<organism evidence="2 3">
    <name type="scientific">Temnothorax curvispinosus</name>
    <dbReference type="NCBI Taxonomy" id="300111"/>
    <lineage>
        <taxon>Eukaryota</taxon>
        <taxon>Metazoa</taxon>
        <taxon>Ecdysozoa</taxon>
        <taxon>Arthropoda</taxon>
        <taxon>Hexapoda</taxon>
        <taxon>Insecta</taxon>
        <taxon>Pterygota</taxon>
        <taxon>Neoptera</taxon>
        <taxon>Endopterygota</taxon>
        <taxon>Hymenoptera</taxon>
        <taxon>Apocrita</taxon>
        <taxon>Aculeata</taxon>
        <taxon>Formicoidea</taxon>
        <taxon>Formicidae</taxon>
        <taxon>Myrmicinae</taxon>
        <taxon>Temnothorax</taxon>
    </lineage>
</organism>
<sequence length="136" mass="14471">MRLRGSVRMPRASSTSTLTTIAISAANLFEKLVNDLSKIAQGCQALELGASPNQEKSMRIRGLECLVSILKCMVEWSRDLYVNPSVPADQQPLSHPPDTMPETPLPRYGSAGSLSSANSSLQSDWQQGGAGLAGAV</sequence>
<keyword evidence="2" id="KW-1185">Reference proteome</keyword>
<protein>
    <submittedName>
        <fullName evidence="3">Brefeldin A-inhibited guanine nucleotide-exchange protein 1-like isoform X2</fullName>
    </submittedName>
</protein>
<accession>A0A6J1PC58</accession>
<evidence type="ECO:0000313" key="2">
    <source>
        <dbReference type="Proteomes" id="UP000504618"/>
    </source>
</evidence>
<feature type="region of interest" description="Disordered" evidence="1">
    <location>
        <begin position="85"/>
        <end position="136"/>
    </location>
</feature>
<proteinExistence type="predicted"/>
<evidence type="ECO:0000313" key="3">
    <source>
        <dbReference type="RefSeq" id="XP_024867092.1"/>
    </source>
</evidence>